<dbReference type="HOGENOM" id="CLU_873440_0_0_11"/>
<dbReference type="EMBL" id="CP001700">
    <property type="protein sequence ID" value="ACU75201.1"/>
    <property type="molecule type" value="Genomic_DNA"/>
</dbReference>
<protein>
    <recommendedName>
        <fullName evidence="4">Cytochrome C biogenesis protein transmembrane region</fullName>
    </recommendedName>
</protein>
<dbReference type="STRING" id="479433.Caci_6347"/>
<feature type="transmembrane region" description="Helical" evidence="1">
    <location>
        <begin position="123"/>
        <end position="144"/>
    </location>
</feature>
<sequence length="318" mass="34115">MSAISPPVLSAPRQTSLFVNGYFPRRRVVVLVVGLLGGVLLAYLWKASLADDDIGFNTANTVLGHNAHNTPISSIASGILFAFVTGVAGSFTACNVAVFGAVGPLLGQADSRRARVLETLKPVGWMALGTMAVSAVYGFMVGLVGKHMPQYSNKKSHGLSPRALQSMIAFGTVGMVMVVCGIAALGLIRDPMAPLARRFPHAPLIVMGMLIGLFLVGRPYPLFHDMFRHAANTHNPFYGALAFALQSIGNSLVMALLFLLISVGLRGRVQRWLSENPARISILTAVAFLIAGGFNIAYWDLRVAHGLNYIWFPTAPWN</sequence>
<keyword evidence="3" id="KW-1185">Reference proteome</keyword>
<feature type="transmembrane region" description="Helical" evidence="1">
    <location>
        <begin position="199"/>
        <end position="217"/>
    </location>
</feature>
<name>C7QKC7_CATAD</name>
<feature type="transmembrane region" description="Helical" evidence="1">
    <location>
        <begin position="79"/>
        <end position="102"/>
    </location>
</feature>
<dbReference type="eggNOG" id="COG4232">
    <property type="taxonomic scope" value="Bacteria"/>
</dbReference>
<dbReference type="Proteomes" id="UP000000851">
    <property type="component" value="Chromosome"/>
</dbReference>
<reference evidence="2 3" key="1">
    <citation type="journal article" date="2009" name="Stand. Genomic Sci.">
        <title>Complete genome sequence of Catenulispora acidiphila type strain (ID 139908).</title>
        <authorList>
            <person name="Copeland A."/>
            <person name="Lapidus A."/>
            <person name="Glavina Del Rio T."/>
            <person name="Nolan M."/>
            <person name="Lucas S."/>
            <person name="Chen F."/>
            <person name="Tice H."/>
            <person name="Cheng J.F."/>
            <person name="Bruce D."/>
            <person name="Goodwin L."/>
            <person name="Pitluck S."/>
            <person name="Mikhailova N."/>
            <person name="Pati A."/>
            <person name="Ivanova N."/>
            <person name="Mavromatis K."/>
            <person name="Chen A."/>
            <person name="Palaniappan K."/>
            <person name="Chain P."/>
            <person name="Land M."/>
            <person name="Hauser L."/>
            <person name="Chang Y.J."/>
            <person name="Jeffries C.D."/>
            <person name="Chertkov O."/>
            <person name="Brettin T."/>
            <person name="Detter J.C."/>
            <person name="Han C."/>
            <person name="Ali Z."/>
            <person name="Tindall B.J."/>
            <person name="Goker M."/>
            <person name="Bristow J."/>
            <person name="Eisen J.A."/>
            <person name="Markowitz V."/>
            <person name="Hugenholtz P."/>
            <person name="Kyrpides N.C."/>
            <person name="Klenk H.P."/>
        </authorList>
    </citation>
    <scope>NUCLEOTIDE SEQUENCE [LARGE SCALE GENOMIC DNA]</scope>
    <source>
        <strain evidence="3">DSM 44928 / JCM 14897 / NBRC 102108 / NRRL B-24433 / ID139908</strain>
    </source>
</reference>
<evidence type="ECO:0008006" key="4">
    <source>
        <dbReference type="Google" id="ProtNLM"/>
    </source>
</evidence>
<gene>
    <name evidence="2" type="ordered locus">Caci_6347</name>
</gene>
<evidence type="ECO:0000313" key="3">
    <source>
        <dbReference type="Proteomes" id="UP000000851"/>
    </source>
</evidence>
<dbReference type="RefSeq" id="WP_015794930.1">
    <property type="nucleotide sequence ID" value="NC_013131.1"/>
</dbReference>
<accession>C7QKC7</accession>
<keyword evidence="1" id="KW-0812">Transmembrane</keyword>
<organism evidence="2 3">
    <name type="scientific">Catenulispora acidiphila (strain DSM 44928 / JCM 14897 / NBRC 102108 / NRRL B-24433 / ID139908)</name>
    <dbReference type="NCBI Taxonomy" id="479433"/>
    <lineage>
        <taxon>Bacteria</taxon>
        <taxon>Bacillati</taxon>
        <taxon>Actinomycetota</taxon>
        <taxon>Actinomycetes</taxon>
        <taxon>Catenulisporales</taxon>
        <taxon>Catenulisporaceae</taxon>
        <taxon>Catenulispora</taxon>
    </lineage>
</organism>
<dbReference type="AlphaFoldDB" id="C7QKC7"/>
<feature type="transmembrane region" description="Helical" evidence="1">
    <location>
        <begin position="164"/>
        <end position="187"/>
    </location>
</feature>
<evidence type="ECO:0000313" key="2">
    <source>
        <dbReference type="EMBL" id="ACU75201.1"/>
    </source>
</evidence>
<evidence type="ECO:0000256" key="1">
    <source>
        <dbReference type="SAM" id="Phobius"/>
    </source>
</evidence>
<keyword evidence="1" id="KW-0472">Membrane</keyword>
<proteinExistence type="predicted"/>
<dbReference type="KEGG" id="cai:Caci_6347"/>
<feature type="transmembrane region" description="Helical" evidence="1">
    <location>
        <begin position="28"/>
        <end position="45"/>
    </location>
</feature>
<feature type="transmembrane region" description="Helical" evidence="1">
    <location>
        <begin position="280"/>
        <end position="299"/>
    </location>
</feature>
<keyword evidence="1" id="KW-1133">Transmembrane helix</keyword>
<dbReference type="InParanoid" id="C7QKC7"/>
<feature type="transmembrane region" description="Helical" evidence="1">
    <location>
        <begin position="237"/>
        <end position="260"/>
    </location>
</feature>